<evidence type="ECO:0000313" key="3">
    <source>
        <dbReference type="Proteomes" id="UP000639403"/>
    </source>
</evidence>
<feature type="compositionally biased region" description="Low complexity" evidence="1">
    <location>
        <begin position="182"/>
        <end position="195"/>
    </location>
</feature>
<comment type="caution">
    <text evidence="2">The sequence shown here is derived from an EMBL/GenBank/DDBJ whole genome shotgun (WGS) entry which is preliminary data.</text>
</comment>
<reference evidence="2" key="1">
    <citation type="submission" date="2020-11" db="EMBL/GenBank/DDBJ databases">
        <authorList>
            <person name="Koelle M."/>
            <person name="Horta M.A.C."/>
            <person name="Nowrousian M."/>
            <person name="Ohm R.A."/>
            <person name="Benz P."/>
            <person name="Pilgard A."/>
        </authorList>
    </citation>
    <scope>NUCLEOTIDE SEQUENCE</scope>
    <source>
        <strain evidence="2">FPRL280</strain>
    </source>
</reference>
<evidence type="ECO:0000256" key="1">
    <source>
        <dbReference type="SAM" id="MobiDB-lite"/>
    </source>
</evidence>
<feature type="compositionally biased region" description="Basic and acidic residues" evidence="1">
    <location>
        <begin position="221"/>
        <end position="230"/>
    </location>
</feature>
<name>A0A8H7PB55_9APHY</name>
<dbReference type="EMBL" id="JADOXO010000004">
    <property type="protein sequence ID" value="KAF9821414.1"/>
    <property type="molecule type" value="Genomic_DNA"/>
</dbReference>
<dbReference type="AlphaFoldDB" id="A0A8H7PB55"/>
<feature type="compositionally biased region" description="Low complexity" evidence="1">
    <location>
        <begin position="330"/>
        <end position="348"/>
    </location>
</feature>
<accession>A0A8H7PB55</accession>
<feature type="compositionally biased region" description="Polar residues" evidence="1">
    <location>
        <begin position="401"/>
        <end position="419"/>
    </location>
</feature>
<evidence type="ECO:0000313" key="2">
    <source>
        <dbReference type="EMBL" id="KAF9821414.1"/>
    </source>
</evidence>
<feature type="compositionally biased region" description="Polar residues" evidence="1">
    <location>
        <begin position="132"/>
        <end position="141"/>
    </location>
</feature>
<organism evidence="2 3">
    <name type="scientific">Rhodonia placenta</name>
    <dbReference type="NCBI Taxonomy" id="104341"/>
    <lineage>
        <taxon>Eukaryota</taxon>
        <taxon>Fungi</taxon>
        <taxon>Dikarya</taxon>
        <taxon>Basidiomycota</taxon>
        <taxon>Agaricomycotina</taxon>
        <taxon>Agaricomycetes</taxon>
        <taxon>Polyporales</taxon>
        <taxon>Adustoporiaceae</taxon>
        <taxon>Rhodonia</taxon>
    </lineage>
</organism>
<protein>
    <submittedName>
        <fullName evidence="2">Uncharacterized protein</fullName>
    </submittedName>
</protein>
<dbReference type="Proteomes" id="UP000639403">
    <property type="component" value="Unassembled WGS sequence"/>
</dbReference>
<proteinExistence type="predicted"/>
<feature type="region of interest" description="Disordered" evidence="1">
    <location>
        <begin position="391"/>
        <end position="419"/>
    </location>
</feature>
<reference evidence="2" key="2">
    <citation type="journal article" name="Front. Microbiol.">
        <title>Degradative Capacity of Two Strains of Rhodonia placenta: From Phenotype to Genotype.</title>
        <authorList>
            <person name="Kolle M."/>
            <person name="Horta M.A.C."/>
            <person name="Nowrousian M."/>
            <person name="Ohm R.A."/>
            <person name="Benz J.P."/>
            <person name="Pilgard A."/>
        </authorList>
    </citation>
    <scope>NUCLEOTIDE SEQUENCE</scope>
    <source>
        <strain evidence="2">FPRL280</strain>
    </source>
</reference>
<sequence length="447" mass="47367">MCYAYGSLDQATGVCPMCKVFKPIGNVRVSFFSGSTPQMRTLLKRLTVQTFSGCGFCKWAATNPPARLSGYQNPGWPGCCRPPLPEEQRHIGAADWPAVSVVHRTPIPPEIKSLLDSITGKGGSGSPGGSARASNTQTFAPTMSRRASHQIGSPTRLETTSARIPVAPIPVRGRSGGSPQQATAALTNNTTRNANVNGDGAASSLPNRSPMDQYQPPPRRSNTDGDRRSESVNASQHSPGHKNVDLGGSLSRRNVERRPSLSAALPATPTNKIPVDPQAQRRRQQTQQPPTRMSPPPITPNRAAERQSTAPPPLQRRASIVEKSLASTSISSASSSSSGSNSETTVISDGGFTDYLSDESEAELQRQAEAKAALVAQNQLEEQEFKAARQQLASVDLQPPRSWNGNNSTPRSQVPASHSTCVQSSPYAAAVYSASGASIVGSTHSRG</sequence>
<feature type="compositionally biased region" description="Polar residues" evidence="1">
    <location>
        <begin position="150"/>
        <end position="162"/>
    </location>
</feature>
<feature type="region of interest" description="Disordered" evidence="1">
    <location>
        <begin position="330"/>
        <end position="354"/>
    </location>
</feature>
<gene>
    <name evidence="2" type="ORF">IEO21_00660</name>
</gene>
<feature type="region of interest" description="Disordered" evidence="1">
    <location>
        <begin position="114"/>
        <end position="314"/>
    </location>
</feature>